<reference evidence="2" key="2">
    <citation type="submission" date="2020-09" db="EMBL/GenBank/DDBJ databases">
        <authorList>
            <person name="Sun Q."/>
            <person name="Zhou Y."/>
        </authorList>
    </citation>
    <scope>NUCLEOTIDE SEQUENCE</scope>
    <source>
        <strain evidence="2">CGMCC 1.15343</strain>
    </source>
</reference>
<evidence type="ECO:0000313" key="2">
    <source>
        <dbReference type="EMBL" id="GGC66445.1"/>
    </source>
</evidence>
<proteinExistence type="predicted"/>
<dbReference type="Proteomes" id="UP000651668">
    <property type="component" value="Unassembled WGS sequence"/>
</dbReference>
<keyword evidence="3" id="KW-1185">Reference proteome</keyword>
<evidence type="ECO:0000256" key="1">
    <source>
        <dbReference type="SAM" id="MobiDB-lite"/>
    </source>
</evidence>
<reference evidence="2" key="1">
    <citation type="journal article" date="2014" name="Int. J. Syst. Evol. Microbiol.">
        <title>Complete genome sequence of Corynebacterium casei LMG S-19264T (=DSM 44701T), isolated from a smear-ripened cheese.</title>
        <authorList>
            <consortium name="US DOE Joint Genome Institute (JGI-PGF)"/>
            <person name="Walter F."/>
            <person name="Albersmeier A."/>
            <person name="Kalinowski J."/>
            <person name="Ruckert C."/>
        </authorList>
    </citation>
    <scope>NUCLEOTIDE SEQUENCE</scope>
    <source>
        <strain evidence="2">CGMCC 1.15343</strain>
    </source>
</reference>
<gene>
    <name evidence="2" type="ORF">GCM10011387_19870</name>
</gene>
<dbReference type="EMBL" id="BMIL01000006">
    <property type="protein sequence ID" value="GGC66445.1"/>
    <property type="molecule type" value="Genomic_DNA"/>
</dbReference>
<evidence type="ECO:0000313" key="3">
    <source>
        <dbReference type="Proteomes" id="UP000651668"/>
    </source>
</evidence>
<organism evidence="2 3">
    <name type="scientific">Pedobacter quisquiliarum</name>
    <dbReference type="NCBI Taxonomy" id="1834438"/>
    <lineage>
        <taxon>Bacteria</taxon>
        <taxon>Pseudomonadati</taxon>
        <taxon>Bacteroidota</taxon>
        <taxon>Sphingobacteriia</taxon>
        <taxon>Sphingobacteriales</taxon>
        <taxon>Sphingobacteriaceae</taxon>
        <taxon>Pedobacter</taxon>
    </lineage>
</organism>
<feature type="compositionally biased region" description="Basic and acidic residues" evidence="1">
    <location>
        <begin position="86"/>
        <end position="99"/>
    </location>
</feature>
<accession>A0A916UB47</accession>
<comment type="caution">
    <text evidence="2">The sequence shown here is derived from an EMBL/GenBank/DDBJ whole genome shotgun (WGS) entry which is preliminary data.</text>
</comment>
<dbReference type="AlphaFoldDB" id="A0A916UB47"/>
<protein>
    <submittedName>
        <fullName evidence="2">Uncharacterized protein</fullName>
    </submittedName>
</protein>
<feature type="region of interest" description="Disordered" evidence="1">
    <location>
        <begin position="23"/>
        <end position="114"/>
    </location>
</feature>
<sequence length="114" mass="12569">MKPGMFLYVMRLAQTQSIMVNPTEDYEQDQARGSAKQTIIIDERETGETDELDPKFSDPEVPATNTELDGEGIDESTTGLNPAEQESSKPAEDAGLNRDADDDLSLNKAQDDLF</sequence>
<name>A0A916UB47_9SPHI</name>
<feature type="compositionally biased region" description="Basic and acidic residues" evidence="1">
    <location>
        <begin position="41"/>
        <end position="58"/>
    </location>
</feature>